<proteinExistence type="predicted"/>
<gene>
    <name evidence="2" type="ORF">G647_07334</name>
</gene>
<feature type="region of interest" description="Disordered" evidence="1">
    <location>
        <begin position="24"/>
        <end position="44"/>
    </location>
</feature>
<dbReference type="GeneID" id="19985827"/>
<organism evidence="2 3">
    <name type="scientific">Cladophialophora carrionii CBS 160.54</name>
    <dbReference type="NCBI Taxonomy" id="1279043"/>
    <lineage>
        <taxon>Eukaryota</taxon>
        <taxon>Fungi</taxon>
        <taxon>Dikarya</taxon>
        <taxon>Ascomycota</taxon>
        <taxon>Pezizomycotina</taxon>
        <taxon>Eurotiomycetes</taxon>
        <taxon>Chaetothyriomycetidae</taxon>
        <taxon>Chaetothyriales</taxon>
        <taxon>Herpotrichiellaceae</taxon>
        <taxon>Cladophialophora</taxon>
    </lineage>
</organism>
<feature type="compositionally biased region" description="Basic and acidic residues" evidence="1">
    <location>
        <begin position="31"/>
        <end position="44"/>
    </location>
</feature>
<name>V9D2Y5_9EURO</name>
<evidence type="ECO:0000313" key="3">
    <source>
        <dbReference type="Proteomes" id="UP000030678"/>
    </source>
</evidence>
<dbReference type="RefSeq" id="XP_008729872.1">
    <property type="nucleotide sequence ID" value="XM_008731650.1"/>
</dbReference>
<dbReference type="VEuPathDB" id="FungiDB:G647_07334"/>
<sequence length="44" mass="4860">MPSEARSSCRTATVQCRLLHMGTASSQQDDTCQRSRVPGETEFT</sequence>
<dbReference type="Proteomes" id="UP000030678">
    <property type="component" value="Unassembled WGS sequence"/>
</dbReference>
<accession>V9D2Y5</accession>
<reference evidence="2 3" key="1">
    <citation type="submission" date="2013-03" db="EMBL/GenBank/DDBJ databases">
        <title>The Genome Sequence of Cladophialophora carrionii CBS 160.54.</title>
        <authorList>
            <consortium name="The Broad Institute Genomics Platform"/>
            <person name="Cuomo C."/>
            <person name="de Hoog S."/>
            <person name="Gorbushina A."/>
            <person name="Walker B."/>
            <person name="Young S.K."/>
            <person name="Zeng Q."/>
            <person name="Gargeya S."/>
            <person name="Fitzgerald M."/>
            <person name="Haas B."/>
            <person name="Abouelleil A."/>
            <person name="Allen A.W."/>
            <person name="Alvarado L."/>
            <person name="Arachchi H.M."/>
            <person name="Berlin A.M."/>
            <person name="Chapman S.B."/>
            <person name="Gainer-Dewar J."/>
            <person name="Goldberg J."/>
            <person name="Griggs A."/>
            <person name="Gujja S."/>
            <person name="Hansen M."/>
            <person name="Howarth C."/>
            <person name="Imamovic A."/>
            <person name="Ireland A."/>
            <person name="Larimer J."/>
            <person name="McCowan C."/>
            <person name="Murphy C."/>
            <person name="Pearson M."/>
            <person name="Poon T.W."/>
            <person name="Priest M."/>
            <person name="Roberts A."/>
            <person name="Saif S."/>
            <person name="Shea T."/>
            <person name="Sisk P."/>
            <person name="Sykes S."/>
            <person name="Wortman J."/>
            <person name="Nusbaum C."/>
            <person name="Birren B."/>
        </authorList>
    </citation>
    <scope>NUCLEOTIDE SEQUENCE [LARGE SCALE GENOMIC DNA]</scope>
    <source>
        <strain evidence="2 3">CBS 160.54</strain>
    </source>
</reference>
<dbReference type="HOGENOM" id="CLU_3224502_0_0_1"/>
<evidence type="ECO:0000313" key="2">
    <source>
        <dbReference type="EMBL" id="ETI20991.1"/>
    </source>
</evidence>
<evidence type="ECO:0000256" key="1">
    <source>
        <dbReference type="SAM" id="MobiDB-lite"/>
    </source>
</evidence>
<protein>
    <submittedName>
        <fullName evidence="2">Uncharacterized protein</fullName>
    </submittedName>
</protein>
<dbReference type="EMBL" id="KB822707">
    <property type="protein sequence ID" value="ETI20991.1"/>
    <property type="molecule type" value="Genomic_DNA"/>
</dbReference>
<dbReference type="AlphaFoldDB" id="V9D2Y5"/>